<protein>
    <submittedName>
        <fullName evidence="2">Rubrerythrin</fullName>
    </submittedName>
</protein>
<dbReference type="InterPro" id="IPR012347">
    <property type="entry name" value="Ferritin-like"/>
</dbReference>
<dbReference type="EMBL" id="LHUR01000005">
    <property type="protein sequence ID" value="KOA21473.1"/>
    <property type="molecule type" value="Genomic_DNA"/>
</dbReference>
<dbReference type="GO" id="GO:0016491">
    <property type="term" value="F:oxidoreductase activity"/>
    <property type="evidence" value="ECO:0007669"/>
    <property type="project" value="InterPro"/>
</dbReference>
<name>A0A0L6ZFB2_9CLOT</name>
<keyword evidence="3" id="KW-1185">Reference proteome</keyword>
<organism evidence="2 3">
    <name type="scientific">Clostridium homopropionicum DSM 5847</name>
    <dbReference type="NCBI Taxonomy" id="1121318"/>
    <lineage>
        <taxon>Bacteria</taxon>
        <taxon>Bacillati</taxon>
        <taxon>Bacillota</taxon>
        <taxon>Clostridia</taxon>
        <taxon>Eubacteriales</taxon>
        <taxon>Clostridiaceae</taxon>
        <taxon>Clostridium</taxon>
    </lineage>
</organism>
<dbReference type="PATRIC" id="fig|1121318.3.peg.143"/>
<evidence type="ECO:0000259" key="1">
    <source>
        <dbReference type="Pfam" id="PF02915"/>
    </source>
</evidence>
<proteinExistence type="predicted"/>
<dbReference type="InterPro" id="IPR009078">
    <property type="entry name" value="Ferritin-like_SF"/>
</dbReference>
<gene>
    <name evidence="2" type="ORF">CLHOM_01440</name>
</gene>
<comment type="caution">
    <text evidence="2">The sequence shown here is derived from an EMBL/GenBank/DDBJ whole genome shotgun (WGS) entry which is preliminary data.</text>
</comment>
<dbReference type="STRING" id="36844.SAMN04488501_10579"/>
<evidence type="ECO:0000313" key="2">
    <source>
        <dbReference type="EMBL" id="KOA21473.1"/>
    </source>
</evidence>
<dbReference type="RefSeq" id="WP_052219750.1">
    <property type="nucleotide sequence ID" value="NZ_LHUR01000005.1"/>
</dbReference>
<sequence>MNIYELAMKMEKEGSEFYSKASRECNDTWLKGIFEYLAIEESKHYKIFKDLKDNVNSLDQVDLNSSEEIINAFEKNKKERIIECLTDLQSDVYIAAAKDEQASIDLYEGLLNKSQNEEEKKALSLIIEEEKKHLNFFREVIELMEKIQEQRK</sequence>
<dbReference type="SUPFAM" id="SSF47240">
    <property type="entry name" value="Ferritin-like"/>
    <property type="match status" value="1"/>
</dbReference>
<dbReference type="PANTHER" id="PTHR33531">
    <property type="entry name" value="RUBRERYTHRIN SUBFAMILY"/>
    <property type="match status" value="1"/>
</dbReference>
<dbReference type="Gene3D" id="1.20.1260.10">
    <property type="match status" value="1"/>
</dbReference>
<dbReference type="PANTHER" id="PTHR33531:SF7">
    <property type="entry name" value="HYPOTHETICAL MEMBRANE PROTEIN, CONSERVED"/>
    <property type="match status" value="1"/>
</dbReference>
<dbReference type="Pfam" id="PF02915">
    <property type="entry name" value="Rubrerythrin"/>
    <property type="match status" value="1"/>
</dbReference>
<dbReference type="GO" id="GO:0046872">
    <property type="term" value="F:metal ion binding"/>
    <property type="evidence" value="ECO:0007669"/>
    <property type="project" value="InterPro"/>
</dbReference>
<reference evidence="3" key="1">
    <citation type="submission" date="2015-08" db="EMBL/GenBank/DDBJ databases">
        <title>Genome sequence of the strict anaerobe Clostridium homopropionicum LuHBu1 (DSM 5847T).</title>
        <authorList>
            <person name="Poehlein A."/>
            <person name="Beck M."/>
            <person name="Schiel-Bengelsdorf B."/>
            <person name="Bengelsdorf F.R."/>
            <person name="Daniel R."/>
            <person name="Duerre P."/>
        </authorList>
    </citation>
    <scope>NUCLEOTIDE SEQUENCE [LARGE SCALE GENOMIC DNA]</scope>
    <source>
        <strain evidence="3">DSM 5847</strain>
    </source>
</reference>
<dbReference type="InterPro" id="IPR003251">
    <property type="entry name" value="Rr_diiron-bd_dom"/>
</dbReference>
<dbReference type="Proteomes" id="UP000037043">
    <property type="component" value="Unassembled WGS sequence"/>
</dbReference>
<dbReference type="CDD" id="cd01045">
    <property type="entry name" value="Ferritin_like_AB"/>
    <property type="match status" value="1"/>
</dbReference>
<feature type="domain" description="Rubrerythrin diiron-binding" evidence="1">
    <location>
        <begin position="5"/>
        <end position="140"/>
    </location>
</feature>
<accession>A0A0L6ZFB2</accession>
<dbReference type="AlphaFoldDB" id="A0A0L6ZFB2"/>
<evidence type="ECO:0000313" key="3">
    <source>
        <dbReference type="Proteomes" id="UP000037043"/>
    </source>
</evidence>